<dbReference type="GO" id="GO:0035556">
    <property type="term" value="P:intracellular signal transduction"/>
    <property type="evidence" value="ECO:0007669"/>
    <property type="project" value="InterPro"/>
</dbReference>
<dbReference type="InterPro" id="IPR035965">
    <property type="entry name" value="PAS-like_dom_sf"/>
</dbReference>
<dbReference type="Gene3D" id="3.30.450.40">
    <property type="match status" value="2"/>
</dbReference>
<dbReference type="PROSITE" id="PS50125">
    <property type="entry name" value="GUANYLATE_CYCLASE_2"/>
    <property type="match status" value="1"/>
</dbReference>
<comment type="subcellular location">
    <subcellularLocation>
        <location evidence="1">Cell envelope</location>
    </subcellularLocation>
</comment>
<dbReference type="InterPro" id="IPR019734">
    <property type="entry name" value="TPR_rpt"/>
</dbReference>
<evidence type="ECO:0000313" key="12">
    <source>
        <dbReference type="Proteomes" id="UP000254476"/>
    </source>
</evidence>
<reference evidence="9 11" key="1">
    <citation type="submission" date="2015-11" db="EMBL/GenBank/DDBJ databases">
        <title>Genomic analysis of 38 Legionella species identifies large and diverse effector repertoires.</title>
        <authorList>
            <person name="Burstein D."/>
            <person name="Amaro F."/>
            <person name="Zusman T."/>
            <person name="Lifshitz Z."/>
            <person name="Cohen O."/>
            <person name="Gilbert J.A."/>
            <person name="Pupko T."/>
            <person name="Shuman H.A."/>
            <person name="Segal G."/>
        </authorList>
    </citation>
    <scope>NUCLEOTIDE SEQUENCE [LARGE SCALE GENOMIC DNA]</scope>
    <source>
        <strain evidence="9 11">Lyon 8420412</strain>
    </source>
</reference>
<dbReference type="AlphaFoldDB" id="A0A378JC02"/>
<accession>A0A378JC02</accession>
<keyword evidence="5" id="KW-1133">Transmembrane helix</keyword>
<dbReference type="PANTHER" id="PTHR43081:SF1">
    <property type="entry name" value="ADENYLATE CYCLASE, TERMINAL-DIFFERENTIATION SPECIFIC"/>
    <property type="match status" value="1"/>
</dbReference>
<evidence type="ECO:0000313" key="11">
    <source>
        <dbReference type="Proteomes" id="UP000054691"/>
    </source>
</evidence>
<feature type="repeat" description="TPR" evidence="7">
    <location>
        <begin position="693"/>
        <end position="726"/>
    </location>
</feature>
<dbReference type="InterPro" id="IPR029787">
    <property type="entry name" value="Nucleotide_cyclase"/>
</dbReference>
<evidence type="ECO:0000313" key="9">
    <source>
        <dbReference type="EMBL" id="KTD05503.1"/>
    </source>
</evidence>
<dbReference type="CDD" id="cd07302">
    <property type="entry name" value="CHD"/>
    <property type="match status" value="1"/>
</dbReference>
<dbReference type="InterPro" id="IPR050697">
    <property type="entry name" value="Adenylyl/Guanylyl_Cyclase_3/4"/>
</dbReference>
<evidence type="ECO:0000256" key="2">
    <source>
        <dbReference type="ARBA" id="ARBA00005381"/>
    </source>
</evidence>
<keyword evidence="7" id="KW-0802">TPR repeat</keyword>
<dbReference type="PANTHER" id="PTHR43081">
    <property type="entry name" value="ADENYLATE CYCLASE, TERMINAL-DIFFERENTIATION SPECIFIC-RELATED"/>
    <property type="match status" value="1"/>
</dbReference>
<evidence type="ECO:0000256" key="6">
    <source>
        <dbReference type="ARBA" id="ARBA00023136"/>
    </source>
</evidence>
<keyword evidence="4" id="KW-0812">Transmembrane</keyword>
<gene>
    <name evidence="10" type="primary">cyaA_3</name>
    <name evidence="9" type="ORF">Lgra_3380</name>
    <name evidence="10" type="ORF">NCTC12388_02133</name>
</gene>
<evidence type="ECO:0000256" key="3">
    <source>
        <dbReference type="ARBA" id="ARBA00022475"/>
    </source>
</evidence>
<dbReference type="OrthoDB" id="9812358at2"/>
<dbReference type="InterPro" id="IPR013767">
    <property type="entry name" value="PAS_fold"/>
</dbReference>
<keyword evidence="6" id="KW-0472">Membrane</keyword>
<name>A0A378JC02_9GAMM</name>
<dbReference type="EMBL" id="LNYE01000030">
    <property type="protein sequence ID" value="KTD05503.1"/>
    <property type="molecule type" value="Genomic_DNA"/>
</dbReference>
<evidence type="ECO:0000313" key="10">
    <source>
        <dbReference type="EMBL" id="STX45404.1"/>
    </source>
</evidence>
<evidence type="ECO:0000259" key="8">
    <source>
        <dbReference type="PROSITE" id="PS50125"/>
    </source>
</evidence>
<keyword evidence="11" id="KW-1185">Reference proteome</keyword>
<keyword evidence="10" id="KW-0456">Lyase</keyword>
<dbReference type="GO" id="GO:0006355">
    <property type="term" value="P:regulation of DNA-templated transcription"/>
    <property type="evidence" value="ECO:0007669"/>
    <property type="project" value="InterPro"/>
</dbReference>
<dbReference type="GO" id="GO:0006171">
    <property type="term" value="P:cAMP biosynthetic process"/>
    <property type="evidence" value="ECO:0007669"/>
    <property type="project" value="TreeGrafter"/>
</dbReference>
<comment type="similarity">
    <text evidence="2">Belongs to the adenylyl cyclase class-3 family.</text>
</comment>
<dbReference type="SUPFAM" id="SSF55781">
    <property type="entry name" value="GAF domain-like"/>
    <property type="match status" value="2"/>
</dbReference>
<dbReference type="InterPro" id="IPR003018">
    <property type="entry name" value="GAF"/>
</dbReference>
<dbReference type="SUPFAM" id="SSF55073">
    <property type="entry name" value="Nucleotide cyclase"/>
    <property type="match status" value="1"/>
</dbReference>
<dbReference type="EMBL" id="UGOB01000001">
    <property type="protein sequence ID" value="STX45404.1"/>
    <property type="molecule type" value="Genomic_DNA"/>
</dbReference>
<dbReference type="PROSITE" id="PS50005">
    <property type="entry name" value="TPR"/>
    <property type="match status" value="1"/>
</dbReference>
<dbReference type="NCBIfam" id="TIGR00229">
    <property type="entry name" value="sensory_box"/>
    <property type="match status" value="1"/>
</dbReference>
<keyword evidence="3" id="KW-1003">Cell membrane</keyword>
<reference evidence="10 12" key="2">
    <citation type="submission" date="2018-06" db="EMBL/GenBank/DDBJ databases">
        <authorList>
            <consortium name="Pathogen Informatics"/>
            <person name="Doyle S."/>
        </authorList>
    </citation>
    <scope>NUCLEOTIDE SEQUENCE [LARGE SCALE GENOMIC DNA]</scope>
    <source>
        <strain evidence="10 12">NCTC12388</strain>
    </source>
</reference>
<dbReference type="Pfam" id="PF01590">
    <property type="entry name" value="GAF"/>
    <property type="match status" value="2"/>
</dbReference>
<dbReference type="EC" id="4.6.1.1" evidence="10"/>
<dbReference type="SMART" id="SM00044">
    <property type="entry name" value="CYCc"/>
    <property type="match status" value="1"/>
</dbReference>
<dbReference type="InterPro" id="IPR000014">
    <property type="entry name" value="PAS"/>
</dbReference>
<dbReference type="GO" id="GO:0004016">
    <property type="term" value="F:adenylate cyclase activity"/>
    <property type="evidence" value="ECO:0007669"/>
    <property type="project" value="UniProtKB-EC"/>
</dbReference>
<dbReference type="FunFam" id="3.30.70.1230:FF:000016">
    <property type="entry name" value="Adenylate/guanylate cyclase domain-containing protein"/>
    <property type="match status" value="1"/>
</dbReference>
<dbReference type="Gene3D" id="3.30.70.1230">
    <property type="entry name" value="Nucleotide cyclase"/>
    <property type="match status" value="1"/>
</dbReference>
<dbReference type="Gene3D" id="3.30.450.20">
    <property type="entry name" value="PAS domain"/>
    <property type="match status" value="1"/>
</dbReference>
<dbReference type="Pfam" id="PF00211">
    <property type="entry name" value="Guanylate_cyc"/>
    <property type="match status" value="1"/>
</dbReference>
<dbReference type="InterPro" id="IPR029016">
    <property type="entry name" value="GAF-like_dom_sf"/>
</dbReference>
<dbReference type="Pfam" id="PF00989">
    <property type="entry name" value="PAS"/>
    <property type="match status" value="1"/>
</dbReference>
<evidence type="ECO:0000256" key="7">
    <source>
        <dbReference type="PROSITE-ProRule" id="PRU00339"/>
    </source>
</evidence>
<organism evidence="10 12">
    <name type="scientific">Legionella gratiana</name>
    <dbReference type="NCBI Taxonomy" id="45066"/>
    <lineage>
        <taxon>Bacteria</taxon>
        <taxon>Pseudomonadati</taxon>
        <taxon>Pseudomonadota</taxon>
        <taxon>Gammaproteobacteria</taxon>
        <taxon>Legionellales</taxon>
        <taxon>Legionellaceae</taxon>
        <taxon>Legionella</taxon>
    </lineage>
</organism>
<dbReference type="STRING" id="45066.Lgra_3380"/>
<dbReference type="Proteomes" id="UP000254476">
    <property type="component" value="Unassembled WGS sequence"/>
</dbReference>
<protein>
    <submittedName>
        <fullName evidence="10">Guanylate cyclase</fullName>
        <ecNumber evidence="10">4.6.1.1</ecNumber>
    </submittedName>
</protein>
<dbReference type="GO" id="GO:0030313">
    <property type="term" value="C:cell envelope"/>
    <property type="evidence" value="ECO:0007669"/>
    <property type="project" value="UniProtKB-SubCell"/>
</dbReference>
<dbReference type="Proteomes" id="UP000054691">
    <property type="component" value="Unassembled WGS sequence"/>
</dbReference>
<proteinExistence type="inferred from homology"/>
<dbReference type="SMART" id="SM00065">
    <property type="entry name" value="GAF"/>
    <property type="match status" value="2"/>
</dbReference>
<dbReference type="InterPro" id="IPR001054">
    <property type="entry name" value="A/G_cyclase"/>
</dbReference>
<dbReference type="RefSeq" id="WP_058500365.1">
    <property type="nucleotide sequence ID" value="NZ_CAAAHW010000023.1"/>
</dbReference>
<evidence type="ECO:0000256" key="4">
    <source>
        <dbReference type="ARBA" id="ARBA00022692"/>
    </source>
</evidence>
<evidence type="ECO:0000256" key="1">
    <source>
        <dbReference type="ARBA" id="ARBA00004196"/>
    </source>
</evidence>
<dbReference type="SUPFAM" id="SSF55785">
    <property type="entry name" value="PYP-like sensor domain (PAS domain)"/>
    <property type="match status" value="1"/>
</dbReference>
<feature type="domain" description="Guanylate cyclase" evidence="8">
    <location>
        <begin position="500"/>
        <end position="632"/>
    </location>
</feature>
<sequence length="757" mass="85599">MDNTLSIKNMESKNFYKLLFQIYRDAGHTSSLKEILTMLIDVTSCVIGCERGTIFLNDPKTGELYSFIAQGDLNFEIRILNNSGLAGWSFTHNESLCIDHPELDERHNKNIDKITGFQTKSVLCVPLKSMEGKLLGVTQMLNKIDSDFNSSDVRIVEALTEHAAMAIQNKLTIEQIEESHKRDMHLLETISTVSTEINLSALLEKIIDTITLALDAERATLFINDDKTNELYTEASIGLNKMEIRFPNHLGIAGSTFTTGKIINIPHAYVDLRFNPSFDKKTGFFTRSILSAPVRNKSGKIIGVTQVLNKKHGEFTTDDEYQLIAINSQISIAIENAKLFEEVQNIKNYNESILESMTSTVITLNETNQIVTCNKAGMKLLHLSNIEELVLKHVSILFQDDKNNLIERITTINSHDSQLNHDTLMDIELNILGTKITANVNIVPLISVNKERLGVIMIIEDISSEKRMKTTMSRYMSSDLAEKLLQSNEFSLGGTNTLATILFSDIRDFTSISESFGAEETVKVLNKYFSLMVDCIHEESGILDKFIGDAIMAVFGSPFPHEDDPDRAVRAAIAMMKALNNFNQKRNKRGLIPIKHGIGINTDKVVAGNIGSEKRMDFTVIGDGVNLASRVESLCKYYGAHILISEFTYQQLKSTYRTRQIDKVIVKGKVNPVSIYEIIDFHDKHSFPNQIDVLNHFNNGIEFYNEALWDKAILSFQHALRLYPEDKPSQLYIKRCRILKEHPPEPNWQGIWKMKNK</sequence>
<evidence type="ECO:0000256" key="5">
    <source>
        <dbReference type="ARBA" id="ARBA00022989"/>
    </source>
</evidence>